<accession>A0A022QYX0</accession>
<dbReference type="EMBL" id="KI630827">
    <property type="protein sequence ID" value="EYU32784.1"/>
    <property type="molecule type" value="Genomic_DNA"/>
</dbReference>
<sequence length="753" mass="85391">MKESSNQMVLYKNQQTSKQIKDLSMAIAFAFENTANRKNINSSTASQLVDFVNRFGRKMEITTTSQIHITEISKGVQKLNQILQACSDNGFSFNRNSIEIGKELLKGSIDLEESLRMLVSFQESSQSTSGAHKTKSHLKLLDEDEDDQENNDKIADQWKLERPKFSFDKPSKKKRQLALSFREEENFSNSIMVPHKGSTSCVQDLIFTTRAKLNNSSGSSTSAKEKGRISNVVAKLMGLEELPLNQVSVSKKSDSNEKLSRKGNQKKATVTNDTPPNGNSKLQLNGFQNFVDSETKQNKIVECRTSANSMETRGAGKQKRPLIQEPVLKRAEHSKGQQSTKLTEKIPIKDPPKRRHHQDSVPIADVSQKTAASKKENFKKEDQSSTSYTRAPQFVQEKPIEISAPQKKANLTKVRRSEIPQKTDALMIARRNSTASQSTRTVKQPAAILRDLKQQMQNKNRSSRENEEQSNSKGNETKTGMIIYSESEKIIEPVNEQDKLRNEGGQSTQILNEKCDTIALDFEKVLNDLPTSEHHCALKDEQELEQCDQSLELDNIRSDKHKYKQLFRQEQLTEPEKELKEIVIKSQQFLSTSEALFKLNIPLSFLHATDNDEVVVVSDKKLVLDSAYEITKRKARRHEITYTKSAVSYYKVRSLDDLVRQLCRDLEMLRRYGGNGERDECGDVAASLYNMVCKDFCSECSDVNCMWDFEWSRMMCVVSEKEGVVGDVERHVFDGLVNEIVNDLVRVVVTVSG</sequence>
<feature type="region of interest" description="Disordered" evidence="1">
    <location>
        <begin position="303"/>
        <end position="417"/>
    </location>
</feature>
<feature type="region of interest" description="Disordered" evidence="1">
    <location>
        <begin position="247"/>
        <end position="282"/>
    </location>
</feature>
<protein>
    <recommendedName>
        <fullName evidence="4">DUF3741 domain-containing protein</fullName>
    </recommendedName>
</protein>
<feature type="compositionally biased region" description="Basic and acidic residues" evidence="1">
    <location>
        <begin position="251"/>
        <end position="260"/>
    </location>
</feature>
<dbReference type="AlphaFoldDB" id="A0A022QYX0"/>
<dbReference type="Proteomes" id="UP000030748">
    <property type="component" value="Unassembled WGS sequence"/>
</dbReference>
<gene>
    <name evidence="2" type="ORF">MIMGU_mgv1a001828mg</name>
</gene>
<feature type="compositionally biased region" description="Basic and acidic residues" evidence="1">
    <location>
        <begin position="342"/>
        <end position="351"/>
    </location>
</feature>
<evidence type="ECO:0000256" key="1">
    <source>
        <dbReference type="SAM" id="MobiDB-lite"/>
    </source>
</evidence>
<proteinExistence type="predicted"/>
<name>A0A022QYX0_ERYGU</name>
<dbReference type="PANTHER" id="PTHR34282">
    <property type="entry name" value="OS01G0228800 PROTEIN-RELATED"/>
    <property type="match status" value="1"/>
</dbReference>
<feature type="region of interest" description="Disordered" evidence="1">
    <location>
        <begin position="126"/>
        <end position="150"/>
    </location>
</feature>
<dbReference type="eggNOG" id="ENOG502QX43">
    <property type="taxonomic scope" value="Eukaryota"/>
</dbReference>
<organism evidence="2 3">
    <name type="scientific">Erythranthe guttata</name>
    <name type="common">Yellow monkey flower</name>
    <name type="synonym">Mimulus guttatus</name>
    <dbReference type="NCBI Taxonomy" id="4155"/>
    <lineage>
        <taxon>Eukaryota</taxon>
        <taxon>Viridiplantae</taxon>
        <taxon>Streptophyta</taxon>
        <taxon>Embryophyta</taxon>
        <taxon>Tracheophyta</taxon>
        <taxon>Spermatophyta</taxon>
        <taxon>Magnoliopsida</taxon>
        <taxon>eudicotyledons</taxon>
        <taxon>Gunneridae</taxon>
        <taxon>Pentapetalae</taxon>
        <taxon>asterids</taxon>
        <taxon>lamiids</taxon>
        <taxon>Lamiales</taxon>
        <taxon>Phrymaceae</taxon>
        <taxon>Erythranthe</taxon>
    </lineage>
</organism>
<evidence type="ECO:0000313" key="2">
    <source>
        <dbReference type="EMBL" id="EYU32784.1"/>
    </source>
</evidence>
<keyword evidence="3" id="KW-1185">Reference proteome</keyword>
<dbReference type="STRING" id="4155.A0A022QYX0"/>
<reference evidence="2 3" key="1">
    <citation type="journal article" date="2013" name="Proc. Natl. Acad. Sci. U.S.A.">
        <title>Fine-scale variation in meiotic recombination in Mimulus inferred from population shotgun sequencing.</title>
        <authorList>
            <person name="Hellsten U."/>
            <person name="Wright K.M."/>
            <person name="Jenkins J."/>
            <person name="Shu S."/>
            <person name="Yuan Y."/>
            <person name="Wessler S.R."/>
            <person name="Schmutz J."/>
            <person name="Willis J.H."/>
            <person name="Rokhsar D.S."/>
        </authorList>
    </citation>
    <scope>NUCLEOTIDE SEQUENCE [LARGE SCALE GENOMIC DNA]</scope>
    <source>
        <strain evidence="3">cv. DUN x IM62</strain>
    </source>
</reference>
<feature type="region of interest" description="Disordered" evidence="1">
    <location>
        <begin position="455"/>
        <end position="480"/>
    </location>
</feature>
<evidence type="ECO:0000313" key="3">
    <source>
        <dbReference type="Proteomes" id="UP000030748"/>
    </source>
</evidence>
<feature type="compositionally biased region" description="Polar residues" evidence="1">
    <location>
        <begin position="266"/>
        <end position="282"/>
    </location>
</feature>
<dbReference type="PANTHER" id="PTHR34282:SF1">
    <property type="entry name" value="DUF3741 DOMAIN-CONTAINING PROTEIN"/>
    <property type="match status" value="1"/>
</dbReference>
<feature type="compositionally biased region" description="Basic and acidic residues" evidence="1">
    <location>
        <begin position="373"/>
        <end position="383"/>
    </location>
</feature>
<evidence type="ECO:0008006" key="4">
    <source>
        <dbReference type="Google" id="ProtNLM"/>
    </source>
</evidence>